<evidence type="ECO:0000256" key="7">
    <source>
        <dbReference type="SAM" id="MobiDB-lite"/>
    </source>
</evidence>
<dbReference type="Proteomes" id="UP001560045">
    <property type="component" value="Unassembled WGS sequence"/>
</dbReference>
<protein>
    <submittedName>
        <fullName evidence="10">Phosphatase PAP2 family protein</fullName>
    </submittedName>
</protein>
<evidence type="ECO:0000256" key="3">
    <source>
        <dbReference type="ARBA" id="ARBA00022692"/>
    </source>
</evidence>
<dbReference type="InterPro" id="IPR000326">
    <property type="entry name" value="PAP2/HPO"/>
</dbReference>
<feature type="transmembrane region" description="Helical" evidence="8">
    <location>
        <begin position="208"/>
        <end position="229"/>
    </location>
</feature>
<proteinExistence type="predicted"/>
<feature type="transmembrane region" description="Helical" evidence="8">
    <location>
        <begin position="86"/>
        <end position="103"/>
    </location>
</feature>
<evidence type="ECO:0000313" key="10">
    <source>
        <dbReference type="EMBL" id="MEX5720903.1"/>
    </source>
</evidence>
<feature type="domain" description="Phosphatidic acid phosphatase type 2/haloperoxidase" evidence="9">
    <location>
        <begin position="112"/>
        <end position="223"/>
    </location>
</feature>
<keyword evidence="6 8" id="KW-0472">Membrane</keyword>
<dbReference type="PANTHER" id="PTHR14969">
    <property type="entry name" value="SPHINGOSINE-1-PHOSPHATE PHOSPHOHYDROLASE"/>
    <property type="match status" value="1"/>
</dbReference>
<dbReference type="InterPro" id="IPR036938">
    <property type="entry name" value="PAP2/HPO_sf"/>
</dbReference>
<comment type="subcellular location">
    <subcellularLocation>
        <location evidence="1">Cell membrane</location>
        <topology evidence="1">Multi-pass membrane protein</topology>
    </subcellularLocation>
</comment>
<feature type="transmembrane region" description="Helical" evidence="8">
    <location>
        <begin position="29"/>
        <end position="52"/>
    </location>
</feature>
<accession>A0ABV3XLA1</accession>
<sequence length="243" mass="25042">MESAARPAAPPGTPPAAPPSPPVRTRRRALAAVGTGLAVLGVLGAGVLTGFAPQVRIDEVTSRALYAGDDRSVLVGGLLEVLTTPGVTWFRVLVFLPALVWLARRRVWRTLAWVVVAVLAIGPLTTGLKELVGRARPAFENGGLTYESLSYPSGHSAGIATLVTVGLVLAWPRLSARGRRVAVVAGVALAVLVGLTRMWLGVHFLSDVVGGLSLGVAWSLAVALVARGLPGGAGALPPREAAR</sequence>
<reference evidence="10 11" key="1">
    <citation type="submission" date="2024-06" db="EMBL/GenBank/DDBJ databases">
        <title>Draft genome sequence of Geodermatophilus badlandi, a novel member of the Geodermatophilaceae isolated from badland sedimentary rocks in the Red desert, Wyoming, USA.</title>
        <authorList>
            <person name="Ben Tekaya S."/>
            <person name="Nouioui I."/>
            <person name="Flores G.M."/>
            <person name="Shaal M.N."/>
            <person name="Bredoire F."/>
            <person name="Basile F."/>
            <person name="Van Diepen L."/>
            <person name="Ward N.L."/>
        </authorList>
    </citation>
    <scope>NUCLEOTIDE SEQUENCE [LARGE SCALE GENOMIC DNA]</scope>
    <source>
        <strain evidence="10 11">WL48A</strain>
    </source>
</reference>
<organism evidence="10 11">
    <name type="scientific">Geodermatophilus maliterrae</name>
    <dbReference type="NCBI Taxonomy" id="3162531"/>
    <lineage>
        <taxon>Bacteria</taxon>
        <taxon>Bacillati</taxon>
        <taxon>Actinomycetota</taxon>
        <taxon>Actinomycetes</taxon>
        <taxon>Geodermatophilales</taxon>
        <taxon>Geodermatophilaceae</taxon>
        <taxon>Geodermatophilus</taxon>
    </lineage>
</organism>
<evidence type="ECO:0000313" key="11">
    <source>
        <dbReference type="Proteomes" id="UP001560045"/>
    </source>
</evidence>
<evidence type="ECO:0000256" key="5">
    <source>
        <dbReference type="ARBA" id="ARBA00022989"/>
    </source>
</evidence>
<dbReference type="Pfam" id="PF01569">
    <property type="entry name" value="PAP2"/>
    <property type="match status" value="1"/>
</dbReference>
<feature type="transmembrane region" description="Helical" evidence="8">
    <location>
        <begin position="110"/>
        <end position="128"/>
    </location>
</feature>
<keyword evidence="11" id="KW-1185">Reference proteome</keyword>
<keyword evidence="5 8" id="KW-1133">Transmembrane helix</keyword>
<feature type="transmembrane region" description="Helical" evidence="8">
    <location>
        <begin position="148"/>
        <end position="169"/>
    </location>
</feature>
<gene>
    <name evidence="10" type="ORF">ABQ292_21320</name>
</gene>
<dbReference type="SMART" id="SM00014">
    <property type="entry name" value="acidPPc"/>
    <property type="match status" value="1"/>
</dbReference>
<evidence type="ECO:0000256" key="6">
    <source>
        <dbReference type="ARBA" id="ARBA00023136"/>
    </source>
</evidence>
<feature type="compositionally biased region" description="Pro residues" evidence="7">
    <location>
        <begin position="8"/>
        <end position="22"/>
    </location>
</feature>
<evidence type="ECO:0000256" key="2">
    <source>
        <dbReference type="ARBA" id="ARBA00022475"/>
    </source>
</evidence>
<dbReference type="PANTHER" id="PTHR14969:SF62">
    <property type="entry name" value="DECAPRENYLPHOSPHORYL-5-PHOSPHORIBOSE PHOSPHATASE RV3807C-RELATED"/>
    <property type="match status" value="1"/>
</dbReference>
<dbReference type="RefSeq" id="WP_369209720.1">
    <property type="nucleotide sequence ID" value="NZ_JBFNXQ010000094.1"/>
</dbReference>
<feature type="region of interest" description="Disordered" evidence="7">
    <location>
        <begin position="1"/>
        <end position="24"/>
    </location>
</feature>
<feature type="transmembrane region" description="Helical" evidence="8">
    <location>
        <begin position="181"/>
        <end position="202"/>
    </location>
</feature>
<evidence type="ECO:0000256" key="4">
    <source>
        <dbReference type="ARBA" id="ARBA00022801"/>
    </source>
</evidence>
<evidence type="ECO:0000256" key="1">
    <source>
        <dbReference type="ARBA" id="ARBA00004651"/>
    </source>
</evidence>
<dbReference type="EMBL" id="JBFNXQ010000094">
    <property type="protein sequence ID" value="MEX5720903.1"/>
    <property type="molecule type" value="Genomic_DNA"/>
</dbReference>
<dbReference type="SUPFAM" id="SSF48317">
    <property type="entry name" value="Acid phosphatase/Vanadium-dependent haloperoxidase"/>
    <property type="match status" value="1"/>
</dbReference>
<comment type="caution">
    <text evidence="10">The sequence shown here is derived from an EMBL/GenBank/DDBJ whole genome shotgun (WGS) entry which is preliminary data.</text>
</comment>
<keyword evidence="3 8" id="KW-0812">Transmembrane</keyword>
<keyword evidence="2" id="KW-1003">Cell membrane</keyword>
<keyword evidence="4" id="KW-0378">Hydrolase</keyword>
<dbReference type="Gene3D" id="1.20.144.10">
    <property type="entry name" value="Phosphatidic acid phosphatase type 2/haloperoxidase"/>
    <property type="match status" value="1"/>
</dbReference>
<name>A0ABV3XLA1_9ACTN</name>
<evidence type="ECO:0000256" key="8">
    <source>
        <dbReference type="SAM" id="Phobius"/>
    </source>
</evidence>
<evidence type="ECO:0000259" key="9">
    <source>
        <dbReference type="SMART" id="SM00014"/>
    </source>
</evidence>